<dbReference type="Proteomes" id="UP000887566">
    <property type="component" value="Unplaced"/>
</dbReference>
<accession>A0A914W7S2</accession>
<sequence length="305" mass="33946">MDIIREFALPADREAAVRSQVEQFISSNDGKRIALVTSGGTSVPLEQNTVRFIDNFSAGTRGAASTEYLLRQGYAVVLLHRHSSLLPYNRRLRPHNAPWNFIDLLNVDSNGSITVDSSRVPGVADMVEEYRKVKAENRLLLVEFITLHDYLGLLHLCATLLNGCGRRALLYLAAAVSDFYIPNDKLPKHKIQSQDGPLNLTLGLVPKMLQPLVHDIVPNAFVVSFKLETDVDLLTKKSRQSLEHYGHQLVIGNILDKRKTEVTLVTKSAAEEIRLTDEQVEAGAEIEEIIIAKIAVKHETHIKSG</sequence>
<proteinExistence type="inferred from homology"/>
<evidence type="ECO:0000313" key="4">
    <source>
        <dbReference type="WBParaSite" id="PSAMB.scaffold31size108074.g849.t1"/>
    </source>
</evidence>
<evidence type="ECO:0000313" key="3">
    <source>
        <dbReference type="Proteomes" id="UP000887566"/>
    </source>
</evidence>
<dbReference type="InterPro" id="IPR035929">
    <property type="entry name" value="CoaB-like_sf"/>
</dbReference>
<evidence type="ECO:0000256" key="1">
    <source>
        <dbReference type="ARBA" id="ARBA00005703"/>
    </source>
</evidence>
<dbReference type="SUPFAM" id="SSF102645">
    <property type="entry name" value="CoaB-like"/>
    <property type="match status" value="1"/>
</dbReference>
<dbReference type="Pfam" id="PF04127">
    <property type="entry name" value="DFP"/>
    <property type="match status" value="1"/>
</dbReference>
<organism evidence="3 4">
    <name type="scientific">Plectus sambesii</name>
    <dbReference type="NCBI Taxonomy" id="2011161"/>
    <lineage>
        <taxon>Eukaryota</taxon>
        <taxon>Metazoa</taxon>
        <taxon>Ecdysozoa</taxon>
        <taxon>Nematoda</taxon>
        <taxon>Chromadorea</taxon>
        <taxon>Plectida</taxon>
        <taxon>Plectina</taxon>
        <taxon>Plectoidea</taxon>
        <taxon>Plectidae</taxon>
        <taxon>Plectus</taxon>
    </lineage>
</organism>
<dbReference type="PANTHER" id="PTHR12290">
    <property type="entry name" value="CORNICHON-RELATED"/>
    <property type="match status" value="1"/>
</dbReference>
<dbReference type="Gene3D" id="3.40.50.10300">
    <property type="entry name" value="CoaB-like"/>
    <property type="match status" value="1"/>
</dbReference>
<dbReference type="AlphaFoldDB" id="A0A914W7S2"/>
<reference evidence="4" key="1">
    <citation type="submission" date="2022-11" db="UniProtKB">
        <authorList>
            <consortium name="WormBaseParasite"/>
        </authorList>
    </citation>
    <scope>IDENTIFICATION</scope>
</reference>
<name>A0A914W7S2_9BILA</name>
<keyword evidence="3" id="KW-1185">Reference proteome</keyword>
<protein>
    <submittedName>
        <fullName evidence="4">DNA/pantothenate metabolism flavoprotein C-terminal domain-containing protein</fullName>
    </submittedName>
</protein>
<dbReference type="GO" id="GO:0003824">
    <property type="term" value="F:catalytic activity"/>
    <property type="evidence" value="ECO:0007669"/>
    <property type="project" value="UniProtKB-ARBA"/>
</dbReference>
<comment type="similarity">
    <text evidence="1">Belongs to the PPC synthetase family.</text>
</comment>
<dbReference type="GO" id="GO:0015937">
    <property type="term" value="P:coenzyme A biosynthetic process"/>
    <property type="evidence" value="ECO:0007669"/>
    <property type="project" value="UniProtKB-ARBA"/>
</dbReference>
<dbReference type="InterPro" id="IPR007085">
    <property type="entry name" value="DNA/pantothenate-metab_flavo_C"/>
</dbReference>
<feature type="domain" description="DNA/pantothenate metabolism flavoprotein C-terminal" evidence="2">
    <location>
        <begin position="164"/>
        <end position="276"/>
    </location>
</feature>
<dbReference type="WBParaSite" id="PSAMB.scaffold31size108074.g849.t1">
    <property type="protein sequence ID" value="PSAMB.scaffold31size108074.g849.t1"/>
    <property type="gene ID" value="PSAMB.scaffold31size108074.g849"/>
</dbReference>
<evidence type="ECO:0000259" key="2">
    <source>
        <dbReference type="Pfam" id="PF04127"/>
    </source>
</evidence>